<dbReference type="PROSITE" id="PS50994">
    <property type="entry name" value="INTEGRASE"/>
    <property type="match status" value="1"/>
</dbReference>
<dbReference type="RefSeq" id="WP_154407922.1">
    <property type="nucleotide sequence ID" value="NZ_VUNR01000033.1"/>
</dbReference>
<dbReference type="GO" id="GO:0015074">
    <property type="term" value="P:DNA integration"/>
    <property type="evidence" value="ECO:0007669"/>
    <property type="project" value="InterPro"/>
</dbReference>
<dbReference type="SUPFAM" id="SSF53098">
    <property type="entry name" value="Ribonuclease H-like"/>
    <property type="match status" value="1"/>
</dbReference>
<dbReference type="Pfam" id="PF13936">
    <property type="entry name" value="HTH_38"/>
    <property type="match status" value="1"/>
</dbReference>
<keyword evidence="5" id="KW-1185">Reference proteome</keyword>
<keyword evidence="1" id="KW-0233">DNA recombination</keyword>
<dbReference type="GeneID" id="96779709"/>
<organism evidence="4 5">
    <name type="scientific">Anaerovibrio slackiae</name>
    <dbReference type="NCBI Taxonomy" id="2652309"/>
    <lineage>
        <taxon>Bacteria</taxon>
        <taxon>Bacillati</taxon>
        <taxon>Bacillota</taxon>
        <taxon>Negativicutes</taxon>
        <taxon>Selenomonadales</taxon>
        <taxon>Selenomonadaceae</taxon>
        <taxon>Anaerovibrio</taxon>
    </lineage>
</organism>
<dbReference type="Gene3D" id="3.30.420.10">
    <property type="entry name" value="Ribonuclease H-like superfamily/Ribonuclease H"/>
    <property type="match status" value="1"/>
</dbReference>
<name>A0A6I2UKU8_9FIRM</name>
<dbReference type="Pfam" id="PF00665">
    <property type="entry name" value="rve"/>
    <property type="match status" value="1"/>
</dbReference>
<dbReference type="NCBIfam" id="NF033563">
    <property type="entry name" value="transpos_IS30"/>
    <property type="match status" value="1"/>
</dbReference>
<dbReference type="EMBL" id="VUNR01000033">
    <property type="protein sequence ID" value="MSU09761.1"/>
    <property type="molecule type" value="Genomic_DNA"/>
</dbReference>
<sequence length="358" mass="41627">MDQSHSNTIEPSRKPGKHLTLDERGVIQALHHQGYSLRDIATIVGCAHTTVYYEIRRGTPNPKSNHGRRPQYTAKRGQKAYAEHRKCSRRSLKIYCEDCEPFIQWMVKQVRDKRWSLDACVGYARRCNLFNAKQIPCTKTLYNMLWAGKLPLSLFDIPQALRRKAHRKWTRNNKRIKGRSIDERPDIVNAGTEIGHWEVDTVVGHRKGHEAVVFTAVEKVTRNYIAIRIPERTKEGMEVAISQLKEQYGINHFSTVFKTMTADNGPEFTTFSNLESLGTKVYFTHPYSSWERPQNERHNGLLREFIPKGTSIEQYTDDDILDMADTLNQLPRRIWDYHSPAELFEAFLDEVYAIDNIY</sequence>
<dbReference type="GO" id="GO:0005829">
    <property type="term" value="C:cytosol"/>
    <property type="evidence" value="ECO:0007669"/>
    <property type="project" value="TreeGrafter"/>
</dbReference>
<dbReference type="Proteomes" id="UP000433181">
    <property type="component" value="Unassembled WGS sequence"/>
</dbReference>
<protein>
    <submittedName>
        <fullName evidence="4">IS30 family transposase</fullName>
    </submittedName>
</protein>
<evidence type="ECO:0000256" key="1">
    <source>
        <dbReference type="ARBA" id="ARBA00023172"/>
    </source>
</evidence>
<reference evidence="4 5" key="1">
    <citation type="submission" date="2019-08" db="EMBL/GenBank/DDBJ databases">
        <title>In-depth cultivation of the pig gut microbiome towards novel bacterial diversity and tailored functional studies.</title>
        <authorList>
            <person name="Wylensek D."/>
            <person name="Hitch T.C.A."/>
            <person name="Clavel T."/>
        </authorList>
    </citation>
    <scope>NUCLEOTIDE SEQUENCE [LARGE SCALE GENOMIC DNA]</scope>
    <source>
        <strain evidence="4 5">WCA-693-APC-5D-A</strain>
    </source>
</reference>
<dbReference type="InterPro" id="IPR001584">
    <property type="entry name" value="Integrase_cat-core"/>
</dbReference>
<evidence type="ECO:0000259" key="3">
    <source>
        <dbReference type="PROSITE" id="PS50994"/>
    </source>
</evidence>
<dbReference type="InterPro" id="IPR053392">
    <property type="entry name" value="Transposase_IS30-like"/>
</dbReference>
<dbReference type="GO" id="GO:0004803">
    <property type="term" value="F:transposase activity"/>
    <property type="evidence" value="ECO:0007669"/>
    <property type="project" value="TreeGrafter"/>
</dbReference>
<dbReference type="AlphaFoldDB" id="A0A6I2UKU8"/>
<feature type="domain" description="Integrase catalytic" evidence="3">
    <location>
        <begin position="181"/>
        <end position="348"/>
    </location>
</feature>
<proteinExistence type="predicted"/>
<feature type="region of interest" description="Disordered" evidence="2">
    <location>
        <begin position="57"/>
        <end position="78"/>
    </location>
</feature>
<evidence type="ECO:0000313" key="5">
    <source>
        <dbReference type="Proteomes" id="UP000433181"/>
    </source>
</evidence>
<gene>
    <name evidence="4" type="ORF">FYJ84_12325</name>
</gene>
<evidence type="ECO:0000256" key="2">
    <source>
        <dbReference type="SAM" id="MobiDB-lite"/>
    </source>
</evidence>
<dbReference type="InterPro" id="IPR025246">
    <property type="entry name" value="IS30-like_HTH"/>
</dbReference>
<evidence type="ECO:0000313" key="4">
    <source>
        <dbReference type="EMBL" id="MSU09761.1"/>
    </source>
</evidence>
<dbReference type="InterPro" id="IPR051917">
    <property type="entry name" value="Transposase-Integrase"/>
</dbReference>
<dbReference type="PANTHER" id="PTHR10948:SF23">
    <property type="entry name" value="TRANSPOSASE INSI FOR INSERTION SEQUENCE ELEMENT IS30A-RELATED"/>
    <property type="match status" value="1"/>
</dbReference>
<dbReference type="Gene3D" id="1.10.10.60">
    <property type="entry name" value="Homeodomain-like"/>
    <property type="match status" value="1"/>
</dbReference>
<dbReference type="GO" id="GO:0006310">
    <property type="term" value="P:DNA recombination"/>
    <property type="evidence" value="ECO:0007669"/>
    <property type="project" value="UniProtKB-KW"/>
</dbReference>
<accession>A0A6I2UKU8</accession>
<dbReference type="PANTHER" id="PTHR10948">
    <property type="entry name" value="TRANSPOSASE"/>
    <property type="match status" value="1"/>
</dbReference>
<dbReference type="GO" id="GO:0003676">
    <property type="term" value="F:nucleic acid binding"/>
    <property type="evidence" value="ECO:0007669"/>
    <property type="project" value="InterPro"/>
</dbReference>
<dbReference type="InterPro" id="IPR036397">
    <property type="entry name" value="RNaseH_sf"/>
</dbReference>
<dbReference type="InterPro" id="IPR012337">
    <property type="entry name" value="RNaseH-like_sf"/>
</dbReference>
<comment type="caution">
    <text evidence="4">The sequence shown here is derived from an EMBL/GenBank/DDBJ whole genome shotgun (WGS) entry which is preliminary data.</text>
</comment>
<dbReference type="GO" id="GO:0032196">
    <property type="term" value="P:transposition"/>
    <property type="evidence" value="ECO:0007669"/>
    <property type="project" value="TreeGrafter"/>
</dbReference>